<dbReference type="eggNOG" id="arCOG05402">
    <property type="taxonomic scope" value="Archaea"/>
</dbReference>
<dbReference type="AlphaFoldDB" id="Q6KZJ1"/>
<dbReference type="KEGG" id="pto:PTO1276"/>
<dbReference type="GeneID" id="2844001"/>
<reference evidence="1" key="2">
    <citation type="submission" date="2004-02" db="EMBL/GenBank/DDBJ databases">
        <authorList>
            <person name="Fuetterer O."/>
            <person name="Angelov A."/>
            <person name="Liesegang H."/>
            <person name="Gottschalk G."/>
            <person name="Schleper C."/>
            <person name="Schepers B."/>
            <person name="Dock C."/>
            <person name="Antranikian G."/>
            <person name="Liebl W."/>
        </authorList>
    </citation>
    <scope>NUCLEOTIDE SEQUENCE</scope>
    <source>
        <strain evidence="1">DSM 9790</strain>
    </source>
</reference>
<reference evidence="1 3" key="1">
    <citation type="journal article" date="2004" name="Proc. Natl. Acad. Sci. U.S.A.">
        <title>Genome sequence of Picrophilus torridus and its implications for life around pH 0.</title>
        <authorList>
            <person name="Futterer O."/>
            <person name="Angelov A."/>
            <person name="Liesegang H."/>
            <person name="Gottschalk G."/>
            <person name="Schleper C."/>
            <person name="Schepers B."/>
            <person name="Dock C."/>
            <person name="Antranikian G."/>
            <person name="Liebl W."/>
        </authorList>
    </citation>
    <scope>NUCLEOTIDE SEQUENCE [LARGE SCALE GENOMIC DNA]</scope>
    <source>
        <strain evidence="3">ATCC 700027 / DSM 9790 / JCM 10055 / NBRC 100828</strain>
        <strain evidence="1">DSM 9790</strain>
    </source>
</reference>
<dbReference type="STRING" id="263820.PTO1276"/>
<sequence>MIVVSTIGKMHESIPGYDYKELVNYIKTFNKREVLVSYLKDDPGKYDDFTEISYLKNAGFDLYFIGEELYRPVTVINSPESLVRSNLIDMINTMVYSYLKGYWKDAETVNSEFTDRIFSAKHKFIMSVEPDIELKYWVPMHKKIMEKAENKDAILLSDVESAYFYRGFNQ</sequence>
<dbReference type="InParanoid" id="Q6KZJ1"/>
<evidence type="ECO:0000313" key="3">
    <source>
        <dbReference type="Proteomes" id="UP000000438"/>
    </source>
</evidence>
<dbReference type="Proteomes" id="UP000000438">
    <property type="component" value="Chromosome"/>
</dbReference>
<dbReference type="EMBL" id="FWYE01000002">
    <property type="protein sequence ID" value="SMD31070.1"/>
    <property type="molecule type" value="Genomic_DNA"/>
</dbReference>
<evidence type="ECO:0000313" key="1">
    <source>
        <dbReference type="EMBL" id="AAT43861.1"/>
    </source>
</evidence>
<reference evidence="2 4" key="3">
    <citation type="submission" date="2017-04" db="EMBL/GenBank/DDBJ databases">
        <authorList>
            <person name="Varghese N."/>
            <person name="Submissions S."/>
        </authorList>
    </citation>
    <scope>NUCLEOTIDE SEQUENCE [LARGE SCALE GENOMIC DNA]</scope>
    <source>
        <strain evidence="2 4">DSM 9789</strain>
    </source>
</reference>
<protein>
    <submittedName>
        <fullName evidence="1">Uncharacterized protein</fullName>
    </submittedName>
</protein>
<dbReference type="EMBL" id="AE017261">
    <property type="protein sequence ID" value="AAT43861.1"/>
    <property type="molecule type" value="Genomic_DNA"/>
</dbReference>
<organism evidence="1 3">
    <name type="scientific">Picrophilus torridus (strain ATCC 700027 / DSM 9790 / JCM 10055 / NBRC 100828 / KAW 2/3)</name>
    <dbReference type="NCBI Taxonomy" id="1122961"/>
    <lineage>
        <taxon>Archaea</taxon>
        <taxon>Methanobacteriati</taxon>
        <taxon>Thermoplasmatota</taxon>
        <taxon>Thermoplasmata</taxon>
        <taxon>Thermoplasmatales</taxon>
        <taxon>Picrophilaceae</taxon>
        <taxon>Picrophilus</taxon>
    </lineage>
</organism>
<dbReference type="RefSeq" id="WP_011178077.1">
    <property type="nucleotide sequence ID" value="NC_005877.1"/>
</dbReference>
<dbReference type="PaxDb" id="263820-PTO1276"/>
<accession>A0A8G2FX19</accession>
<dbReference type="Proteomes" id="UP000192315">
    <property type="component" value="Unassembled WGS sequence"/>
</dbReference>
<evidence type="ECO:0000313" key="2">
    <source>
        <dbReference type="EMBL" id="SMD31070.1"/>
    </source>
</evidence>
<evidence type="ECO:0000313" key="4">
    <source>
        <dbReference type="Proteomes" id="UP000192315"/>
    </source>
</evidence>
<dbReference type="HOGENOM" id="CLU_1582969_0_0_2"/>
<accession>Q6KZJ1</accession>
<name>Q6KZJ1_PICTO</name>
<dbReference type="OrthoDB" id="55924at2157"/>
<proteinExistence type="predicted"/>
<keyword evidence="4" id="KW-1185">Reference proteome</keyword>
<gene>
    <name evidence="1" type="ordered locus">PTO1276</name>
    <name evidence="2" type="ORF">SAMN02745355_0989</name>
</gene>